<comment type="caution">
    <text evidence="3">The sequence shown here is derived from an EMBL/GenBank/DDBJ whole genome shotgun (WGS) entry which is preliminary data.</text>
</comment>
<feature type="domain" description="NADP-dependent oxidoreductase" evidence="2">
    <location>
        <begin position="41"/>
        <end position="207"/>
    </location>
</feature>
<reference evidence="3" key="1">
    <citation type="submission" date="2022-09" db="EMBL/GenBank/DDBJ databases">
        <title>Fusarium specimens isolated from Avocado Roots.</title>
        <authorList>
            <person name="Stajich J."/>
            <person name="Roper C."/>
            <person name="Heimlech-Rivalta G."/>
        </authorList>
    </citation>
    <scope>NUCLEOTIDE SEQUENCE</scope>
    <source>
        <strain evidence="3">CF00136</strain>
    </source>
</reference>
<dbReference type="SUPFAM" id="SSF51430">
    <property type="entry name" value="NAD(P)-linked oxidoreductase"/>
    <property type="match status" value="1"/>
</dbReference>
<dbReference type="InterPro" id="IPR036812">
    <property type="entry name" value="NAD(P)_OxRdtase_dom_sf"/>
</dbReference>
<keyword evidence="4" id="KW-1185">Reference proteome</keyword>
<dbReference type="InterPro" id="IPR020471">
    <property type="entry name" value="AKR"/>
</dbReference>
<name>A0A9W8RTQ3_9HYPO</name>
<dbReference type="AlphaFoldDB" id="A0A9W8RTQ3"/>
<dbReference type="PANTHER" id="PTHR11732">
    <property type="entry name" value="ALDO/KETO REDUCTASE"/>
    <property type="match status" value="1"/>
</dbReference>
<accession>A0A9W8RTQ3</accession>
<dbReference type="GO" id="GO:0016491">
    <property type="term" value="F:oxidoreductase activity"/>
    <property type="evidence" value="ECO:0007669"/>
    <property type="project" value="UniProtKB-KW"/>
</dbReference>
<gene>
    <name evidence="3" type="primary">NOC4_2</name>
    <name evidence="3" type="ORF">NW762_011326</name>
</gene>
<sequence>MPVLSPPKLQNGSAVPILIYGTTIHTPPHPQPDIIQSLQSGFFGIDTASSQKFHNEARDGDAIQTAFSQRIISRESLLVQTKYTSPYGQPTDQASWPYRVQDSHSLRVLKSFSRSVQDLKVGAIDVYFLHSPLESLDDTLEIWRTLEDVVLQGGVRYLGLCNVDAATLGDLSNEATIKPAFVQNPLRRRDAGYDVEVVRFCQQTGIVYQVFGLFWSRNQELFGCQLVRDLIQQGATMHQALIGSLTEAAREIGLQLCILSGTTSKSHMEENIAALNLDIKIEPASMAGFLELLGWDNI</sequence>
<dbReference type="Proteomes" id="UP001152049">
    <property type="component" value="Unassembled WGS sequence"/>
</dbReference>
<dbReference type="OrthoDB" id="5096015at2759"/>
<dbReference type="InterPro" id="IPR023210">
    <property type="entry name" value="NADP_OxRdtase_dom"/>
</dbReference>
<evidence type="ECO:0000313" key="4">
    <source>
        <dbReference type="Proteomes" id="UP001152049"/>
    </source>
</evidence>
<dbReference type="Pfam" id="PF00248">
    <property type="entry name" value="Aldo_ket_red"/>
    <property type="match status" value="1"/>
</dbReference>
<proteinExistence type="predicted"/>
<keyword evidence="1" id="KW-0560">Oxidoreductase</keyword>
<organism evidence="3 4">
    <name type="scientific">Fusarium torreyae</name>
    <dbReference type="NCBI Taxonomy" id="1237075"/>
    <lineage>
        <taxon>Eukaryota</taxon>
        <taxon>Fungi</taxon>
        <taxon>Dikarya</taxon>
        <taxon>Ascomycota</taxon>
        <taxon>Pezizomycotina</taxon>
        <taxon>Sordariomycetes</taxon>
        <taxon>Hypocreomycetidae</taxon>
        <taxon>Hypocreales</taxon>
        <taxon>Nectriaceae</taxon>
        <taxon>Fusarium</taxon>
    </lineage>
</organism>
<evidence type="ECO:0000256" key="1">
    <source>
        <dbReference type="ARBA" id="ARBA00023002"/>
    </source>
</evidence>
<protein>
    <submittedName>
        <fullName evidence="3">Maturation and nuclear export of 40S ribosomal subunits interacting protein</fullName>
    </submittedName>
</protein>
<dbReference type="Gene3D" id="3.20.20.100">
    <property type="entry name" value="NADP-dependent oxidoreductase domain"/>
    <property type="match status" value="1"/>
</dbReference>
<evidence type="ECO:0000313" key="3">
    <source>
        <dbReference type="EMBL" id="KAJ4252025.1"/>
    </source>
</evidence>
<evidence type="ECO:0000259" key="2">
    <source>
        <dbReference type="Pfam" id="PF00248"/>
    </source>
</evidence>
<dbReference type="EMBL" id="JAOQAZ010000027">
    <property type="protein sequence ID" value="KAJ4252025.1"/>
    <property type="molecule type" value="Genomic_DNA"/>
</dbReference>